<feature type="domain" description="DNA primase/polymerase bifunctional N-terminal" evidence="2">
    <location>
        <begin position="7"/>
        <end position="162"/>
    </location>
</feature>
<gene>
    <name evidence="3" type="ORF">UFOVP158_42</name>
</gene>
<accession>A0A6J7WCT0</accession>
<dbReference type="PANTHER" id="PTHR35372:SF2">
    <property type="entry name" value="SF3 HELICASE DOMAIN-CONTAINING PROTEIN"/>
    <property type="match status" value="1"/>
</dbReference>
<dbReference type="InterPro" id="IPR045455">
    <property type="entry name" value="NrS-1_pol-like_helicase"/>
</dbReference>
<dbReference type="InterPro" id="IPR015330">
    <property type="entry name" value="DNA_primase/pol_bifunc_N"/>
</dbReference>
<evidence type="ECO:0000259" key="2">
    <source>
        <dbReference type="SMART" id="SM00943"/>
    </source>
</evidence>
<name>A0A6J7WCT0_9CAUD</name>
<dbReference type="Pfam" id="PF09250">
    <property type="entry name" value="Prim-Pol"/>
    <property type="match status" value="1"/>
</dbReference>
<dbReference type="Pfam" id="PF19263">
    <property type="entry name" value="DUF5906"/>
    <property type="match status" value="1"/>
</dbReference>
<dbReference type="SMART" id="SM00943">
    <property type="entry name" value="Prim-Pol"/>
    <property type="match status" value="1"/>
</dbReference>
<dbReference type="InterPro" id="IPR027417">
    <property type="entry name" value="P-loop_NTPase"/>
</dbReference>
<dbReference type="SUPFAM" id="SSF56747">
    <property type="entry name" value="Prim-pol domain"/>
    <property type="match status" value="1"/>
</dbReference>
<organism evidence="3">
    <name type="scientific">uncultured Caudovirales phage</name>
    <dbReference type="NCBI Taxonomy" id="2100421"/>
    <lineage>
        <taxon>Viruses</taxon>
        <taxon>Duplodnaviria</taxon>
        <taxon>Heunggongvirae</taxon>
        <taxon>Uroviricota</taxon>
        <taxon>Caudoviricetes</taxon>
        <taxon>Peduoviridae</taxon>
        <taxon>Maltschvirus</taxon>
        <taxon>Maltschvirus maltsch</taxon>
    </lineage>
</organism>
<evidence type="ECO:0000313" key="3">
    <source>
        <dbReference type="EMBL" id="CAB5178840.1"/>
    </source>
</evidence>
<dbReference type="Gene3D" id="3.40.50.300">
    <property type="entry name" value="P-loop containing nucleotide triphosphate hydrolases"/>
    <property type="match status" value="1"/>
</dbReference>
<dbReference type="GO" id="GO:0016787">
    <property type="term" value="F:hydrolase activity"/>
    <property type="evidence" value="ECO:0007669"/>
    <property type="project" value="UniProtKB-KW"/>
</dbReference>
<dbReference type="CDD" id="cd04859">
    <property type="entry name" value="Prim_Pol"/>
    <property type="match status" value="1"/>
</dbReference>
<sequence length="712" mass="77125">MGTLASVRALIGKGFRVFPLVANGKTPAIKGWADASTSDEAAADSMFSDGQNIGIYTGAYGAGSLVVIDVDNKNGKNGSATLVALELDGFEFPPTLEAKTAGGGSHLFYFSTVRCKNGVEVFGEGIDVRSHGGFVVAAGSVIGGASYEWVNSLAIAQCPDWILDKVKAADEAPVDKAPVAVEPSRAVSQATALLEAAAAAVAGSGGDETTFRLAARVKDTGVSEDECLSLMLSNWNDRCDPPWGADELAAKVRNAYSYGKNAVGSDSPEAEFSAVEVPARPKKPLTPLDEMNALYSVVRTSSSVGVMCEKTSTLMTKDSFLTFVANQKFQQGDKLVPLGKAWLEYPDRRTYTGLVFDPSGKCSDGSYNLWKGFAVKPAATSSHPMVERWKEHALENVCRGDTALYTWLMSYFAHLIQKPWEKTRVALVFAGSKGVGKNALVERITSSLLLAGQSYVVADRRYLVGNFNAHLEKCLMLVLDEAVWSGDKSAEGIVKSLITGAHHTIERKGFDPYSVANLTRVVYLSNESWVVPASEDERRFAVFKVGEGRKQDTEYFREMRLGIETPEGAGALLKFLMDYEITGDVNVAPATDGLAEQKVESLCDVGTWWHESLQEGRLVGSDLQTWPEAMLKDALRDAVTAYFRQRGIRSRVPTIESVLRTLARIGGAVEYRKLGQKKADTIGRTYALCFTSLADSRSAFDAALKTKTEWDE</sequence>
<dbReference type="EMBL" id="LR798207">
    <property type="protein sequence ID" value="CAB5178840.1"/>
    <property type="molecule type" value="Genomic_DNA"/>
</dbReference>
<evidence type="ECO:0000256" key="1">
    <source>
        <dbReference type="ARBA" id="ARBA00022801"/>
    </source>
</evidence>
<dbReference type="InterPro" id="IPR051620">
    <property type="entry name" value="ORF904-like_C"/>
</dbReference>
<keyword evidence="1" id="KW-0378">Hydrolase</keyword>
<proteinExistence type="predicted"/>
<dbReference type="PANTHER" id="PTHR35372">
    <property type="entry name" value="ATP BINDING PROTEIN-RELATED"/>
    <property type="match status" value="1"/>
</dbReference>
<reference evidence="3" key="1">
    <citation type="submission" date="2020-05" db="EMBL/GenBank/DDBJ databases">
        <authorList>
            <person name="Chiriac C."/>
            <person name="Salcher M."/>
            <person name="Ghai R."/>
            <person name="Kavagutti S V."/>
        </authorList>
    </citation>
    <scope>NUCLEOTIDE SEQUENCE</scope>
</reference>
<protein>
    <submittedName>
        <fullName evidence="3">Prim_Pol domain containing protein</fullName>
    </submittedName>
</protein>